<sequence length="220" mass="25045">MSKASCSNAYYFLTISILPQKEGLDVVNIIRKISDLLVDCPSATKIIHKFKISAEARMIAMVEVSDIAGLERILLSIWKLGPVEIDSQPIILYETFAKNMKIANDLCKPSSCSLAKEGIYWLEFNIEYHGRTFDEFLEIWKKEAETVLTRRSKGEASLELFKCLAQRKVHVMFNTTDPAQLDLLSFQLPIMVENGVNIRVKSKGVQYLDDYVQSMRSVKL</sequence>
<keyword evidence="2" id="KW-1185">Reference proteome</keyword>
<comment type="caution">
    <text evidence="1">The sequence shown here is derived from an EMBL/GenBank/DDBJ whole genome shotgun (WGS) entry which is preliminary data.</text>
</comment>
<accession>A0A8S3ZJD7</accession>
<name>A0A8S3ZJD7_9EUPU</name>
<dbReference type="AlphaFoldDB" id="A0A8S3ZJD7"/>
<evidence type="ECO:0000313" key="1">
    <source>
        <dbReference type="EMBL" id="CAG5129684.1"/>
    </source>
</evidence>
<dbReference type="OrthoDB" id="5961967at2759"/>
<protein>
    <submittedName>
        <fullName evidence="1">Uncharacterized protein</fullName>
    </submittedName>
</protein>
<reference evidence="1" key="1">
    <citation type="submission" date="2021-04" db="EMBL/GenBank/DDBJ databases">
        <authorList>
            <consortium name="Molecular Ecology Group"/>
        </authorList>
    </citation>
    <scope>NUCLEOTIDE SEQUENCE</scope>
</reference>
<dbReference type="Proteomes" id="UP000678393">
    <property type="component" value="Unassembled WGS sequence"/>
</dbReference>
<organism evidence="1 2">
    <name type="scientific">Candidula unifasciata</name>
    <dbReference type="NCBI Taxonomy" id="100452"/>
    <lineage>
        <taxon>Eukaryota</taxon>
        <taxon>Metazoa</taxon>
        <taxon>Spiralia</taxon>
        <taxon>Lophotrochozoa</taxon>
        <taxon>Mollusca</taxon>
        <taxon>Gastropoda</taxon>
        <taxon>Heterobranchia</taxon>
        <taxon>Euthyneura</taxon>
        <taxon>Panpulmonata</taxon>
        <taxon>Eupulmonata</taxon>
        <taxon>Stylommatophora</taxon>
        <taxon>Helicina</taxon>
        <taxon>Helicoidea</taxon>
        <taxon>Geomitridae</taxon>
        <taxon>Candidula</taxon>
    </lineage>
</organism>
<evidence type="ECO:0000313" key="2">
    <source>
        <dbReference type="Proteomes" id="UP000678393"/>
    </source>
</evidence>
<dbReference type="EMBL" id="CAJHNH020003635">
    <property type="protein sequence ID" value="CAG5129684.1"/>
    <property type="molecule type" value="Genomic_DNA"/>
</dbReference>
<gene>
    <name evidence="1" type="ORF">CUNI_LOCUS15242</name>
</gene>
<proteinExistence type="predicted"/>